<dbReference type="CDD" id="cd24049">
    <property type="entry name" value="ASKHA_NBD_PilM"/>
    <property type="match status" value="1"/>
</dbReference>
<dbReference type="InterPro" id="IPR043129">
    <property type="entry name" value="ATPase_NBD"/>
</dbReference>
<comment type="caution">
    <text evidence="1">The sequence shown here is derived from an EMBL/GenBank/DDBJ whole genome shotgun (WGS) entry which is preliminary data.</text>
</comment>
<name>A0A538T4N4_UNCEI</name>
<dbReference type="AlphaFoldDB" id="A0A538T4N4"/>
<dbReference type="Gene3D" id="3.30.1490.300">
    <property type="match status" value="1"/>
</dbReference>
<dbReference type="InterPro" id="IPR005883">
    <property type="entry name" value="PilM"/>
</dbReference>
<evidence type="ECO:0000313" key="2">
    <source>
        <dbReference type="Proteomes" id="UP000316852"/>
    </source>
</evidence>
<organism evidence="1 2">
    <name type="scientific">Eiseniibacteriota bacterium</name>
    <dbReference type="NCBI Taxonomy" id="2212470"/>
    <lineage>
        <taxon>Bacteria</taxon>
        <taxon>Candidatus Eiseniibacteriota</taxon>
    </lineage>
</organism>
<dbReference type="SUPFAM" id="SSF53067">
    <property type="entry name" value="Actin-like ATPase domain"/>
    <property type="match status" value="2"/>
</dbReference>
<sequence length="596" mass="64697">MGSDVEKKPQRRGFAAFLHGAPVRAGSLLPARMRSLLAAPWPDLVGVDLSDRAVRVVRVVRRGSHVSRIESAERALPTADLKPADRRAALRSALRDLVREQALRGKHASAAVSGNDVVIRRMSLPEMSRSDLLAALALECRKHVNFPIEDAEIRYEVVGREGPAERPELLLNVCVAHRRRLAEIREAVEESGLRASLLTIRPVALRALLRATGATAPDEVVAYLDMGAANTHITVLKGEDVRFSREFGVGGATLTEALRAIVVPGQGTIELSYEEAESLKRAHGIPFGQEEAVQAGRIPLSAVSIMLRPILERLVRELWNSFDYCNEQFQGETVTRLVLLGAGSRVKNLADYLTGVLKIPVARADLAESMADVAPRPMRGAASGAVLPSESGLGLALTERGALNFATPAWAGVPYRLAEAIPQRVAAAAAAVLLISVALPSHWGVVQERRRVETLRRGLEELSPRIDSVRRFRAAREEETRLHDLLAHLTGGQVLWSYALRDLSHRIGPDVRLTSLEVLEPQAVAGAAAAAAPVSRARQIRLMGLLRTQNRRPEDVVGELMQSLESSPIFVQVRLEGCQAVTGSVSSFTVTAEIAE</sequence>
<dbReference type="Pfam" id="PF11104">
    <property type="entry name" value="PilM_2"/>
    <property type="match status" value="1"/>
</dbReference>
<dbReference type="Gene3D" id="3.30.420.40">
    <property type="match status" value="2"/>
</dbReference>
<evidence type="ECO:0000313" key="1">
    <source>
        <dbReference type="EMBL" id="TMQ58602.1"/>
    </source>
</evidence>
<dbReference type="PANTHER" id="PTHR32432:SF3">
    <property type="entry name" value="ETHANOLAMINE UTILIZATION PROTEIN EUTJ"/>
    <property type="match status" value="1"/>
</dbReference>
<dbReference type="InterPro" id="IPR050696">
    <property type="entry name" value="FtsA/MreB"/>
</dbReference>
<dbReference type="EMBL" id="VBOW01000032">
    <property type="protein sequence ID" value="TMQ58602.1"/>
    <property type="molecule type" value="Genomic_DNA"/>
</dbReference>
<protein>
    <recommendedName>
        <fullName evidence="3">Type IV pilus assembly protein PilM</fullName>
    </recommendedName>
</protein>
<accession>A0A538T4N4</accession>
<gene>
    <name evidence="1" type="ORF">E6K76_07645</name>
</gene>
<proteinExistence type="predicted"/>
<reference evidence="1 2" key="1">
    <citation type="journal article" date="2019" name="Nat. Microbiol.">
        <title>Mediterranean grassland soil C-N compound turnover is dependent on rainfall and depth, and is mediated by genomically divergent microorganisms.</title>
        <authorList>
            <person name="Diamond S."/>
            <person name="Andeer P.F."/>
            <person name="Li Z."/>
            <person name="Crits-Christoph A."/>
            <person name="Burstein D."/>
            <person name="Anantharaman K."/>
            <person name="Lane K.R."/>
            <person name="Thomas B.C."/>
            <person name="Pan C."/>
            <person name="Northen T.R."/>
            <person name="Banfield J.F."/>
        </authorList>
    </citation>
    <scope>NUCLEOTIDE SEQUENCE [LARGE SCALE GENOMIC DNA]</scope>
    <source>
        <strain evidence="1">WS_6</strain>
    </source>
</reference>
<dbReference type="PANTHER" id="PTHR32432">
    <property type="entry name" value="CELL DIVISION PROTEIN FTSA-RELATED"/>
    <property type="match status" value="1"/>
</dbReference>
<evidence type="ECO:0008006" key="3">
    <source>
        <dbReference type="Google" id="ProtNLM"/>
    </source>
</evidence>
<dbReference type="Proteomes" id="UP000316852">
    <property type="component" value="Unassembled WGS sequence"/>
</dbReference>